<evidence type="ECO:0000313" key="2">
    <source>
        <dbReference type="EMBL" id="KAK3894064.1"/>
    </source>
</evidence>
<reference evidence="2" key="1">
    <citation type="submission" date="2023-10" db="EMBL/GenBank/DDBJ databases">
        <title>Genome assemblies of two species of porcelain crab, Petrolisthes cinctipes and Petrolisthes manimaculis (Anomura: Porcellanidae).</title>
        <authorList>
            <person name="Angst P."/>
        </authorList>
    </citation>
    <scope>NUCLEOTIDE SEQUENCE</scope>
    <source>
        <strain evidence="2">PB745_01</strain>
        <tissue evidence="2">Gill</tissue>
    </source>
</reference>
<feature type="chain" id="PRO_5042041586" description="Apolipoprotein D" evidence="1">
    <location>
        <begin position="17"/>
        <end position="244"/>
    </location>
</feature>
<dbReference type="Gene3D" id="2.40.128.20">
    <property type="match status" value="1"/>
</dbReference>
<keyword evidence="3" id="KW-1185">Reference proteome</keyword>
<proteinExistence type="predicted"/>
<evidence type="ECO:0008006" key="4">
    <source>
        <dbReference type="Google" id="ProtNLM"/>
    </source>
</evidence>
<accession>A0AAE1GLY3</accession>
<dbReference type="PANTHER" id="PTHR10612">
    <property type="entry name" value="APOLIPOPROTEIN D"/>
    <property type="match status" value="1"/>
</dbReference>
<gene>
    <name evidence="2" type="ORF">Pcinc_002166</name>
</gene>
<name>A0AAE1GLY3_PETCI</name>
<dbReference type="Proteomes" id="UP001286313">
    <property type="component" value="Unassembled WGS sequence"/>
</dbReference>
<dbReference type="PANTHER" id="PTHR10612:SF34">
    <property type="entry name" value="APOLIPOPROTEIN D"/>
    <property type="match status" value="1"/>
</dbReference>
<keyword evidence="1" id="KW-0732">Signal</keyword>
<feature type="signal peptide" evidence="1">
    <location>
        <begin position="1"/>
        <end position="16"/>
    </location>
</feature>
<dbReference type="GO" id="GO:0005737">
    <property type="term" value="C:cytoplasm"/>
    <property type="evidence" value="ECO:0007669"/>
    <property type="project" value="TreeGrafter"/>
</dbReference>
<dbReference type="GO" id="GO:0000302">
    <property type="term" value="P:response to reactive oxygen species"/>
    <property type="evidence" value="ECO:0007669"/>
    <property type="project" value="TreeGrafter"/>
</dbReference>
<evidence type="ECO:0000313" key="3">
    <source>
        <dbReference type="Proteomes" id="UP001286313"/>
    </source>
</evidence>
<dbReference type="EMBL" id="JAWQEG010000144">
    <property type="protein sequence ID" value="KAK3894064.1"/>
    <property type="molecule type" value="Genomic_DNA"/>
</dbReference>
<dbReference type="GO" id="GO:0006629">
    <property type="term" value="P:lipid metabolic process"/>
    <property type="evidence" value="ECO:0007669"/>
    <property type="project" value="TreeGrafter"/>
</dbReference>
<dbReference type="SUPFAM" id="SSF50814">
    <property type="entry name" value="Lipocalins"/>
    <property type="match status" value="1"/>
</dbReference>
<comment type="caution">
    <text evidence="2">The sequence shown here is derived from an EMBL/GenBank/DDBJ whole genome shotgun (WGS) entry which is preliminary data.</text>
</comment>
<dbReference type="AlphaFoldDB" id="A0AAE1GLY3"/>
<evidence type="ECO:0000256" key="1">
    <source>
        <dbReference type="SAM" id="SignalP"/>
    </source>
</evidence>
<organism evidence="2 3">
    <name type="scientific">Petrolisthes cinctipes</name>
    <name type="common">Flat porcelain crab</name>
    <dbReference type="NCBI Taxonomy" id="88211"/>
    <lineage>
        <taxon>Eukaryota</taxon>
        <taxon>Metazoa</taxon>
        <taxon>Ecdysozoa</taxon>
        <taxon>Arthropoda</taxon>
        <taxon>Crustacea</taxon>
        <taxon>Multicrustacea</taxon>
        <taxon>Malacostraca</taxon>
        <taxon>Eumalacostraca</taxon>
        <taxon>Eucarida</taxon>
        <taxon>Decapoda</taxon>
        <taxon>Pleocyemata</taxon>
        <taxon>Anomura</taxon>
        <taxon>Galatheoidea</taxon>
        <taxon>Porcellanidae</taxon>
        <taxon>Petrolisthes</taxon>
    </lineage>
</organism>
<protein>
    <recommendedName>
        <fullName evidence="4">Apolipoprotein D</fullName>
    </recommendedName>
</protein>
<dbReference type="InterPro" id="IPR012674">
    <property type="entry name" value="Calycin"/>
</dbReference>
<sequence>MACVLLLTLFIVPATAHQFKFGSCNDPKPISDFDYERFSGTWYVHRKLSTSSECLAVKFEWESENQKYSVQETRLPLLSSASPLDVYVTNVGNLRPLNDGSSAMTLVWEGMLGNLLPYTFTVIETDYDTYALDVECQSLAGFSKRVSATILTRSQTPPTEEQMNQYLATVATQPDIDKARLSAIQQVGCAPADSATYNVRLDNNGISLMSLSGNEEVKQITTLSQAEEYAKKVQEKEEEKTGTA</sequence>